<evidence type="ECO:0000256" key="1">
    <source>
        <dbReference type="ARBA" id="ARBA00024322"/>
    </source>
</evidence>
<dbReference type="CDD" id="cd01614">
    <property type="entry name" value="EutN_CcmL"/>
    <property type="match status" value="1"/>
</dbReference>
<dbReference type="AlphaFoldDB" id="X0SLV0"/>
<dbReference type="PANTHER" id="PTHR36539">
    <property type="entry name" value="ETHANOLAMINE UTILIZATION PROTEIN EUTN"/>
    <property type="match status" value="1"/>
</dbReference>
<comment type="caution">
    <text evidence="3">The sequence shown here is derived from an EMBL/GenBank/DDBJ whole genome shotgun (WGS) entry which is preliminary data.</text>
</comment>
<dbReference type="Gene3D" id="2.40.50.220">
    <property type="entry name" value="EutN/Ccml"/>
    <property type="match status" value="1"/>
</dbReference>
<reference evidence="3" key="1">
    <citation type="journal article" date="2014" name="Front. Microbiol.">
        <title>High frequency of phylogenetically diverse reductive dehalogenase-homologous genes in deep subseafloor sedimentary metagenomes.</title>
        <authorList>
            <person name="Kawai M."/>
            <person name="Futagami T."/>
            <person name="Toyoda A."/>
            <person name="Takaki Y."/>
            <person name="Nishi S."/>
            <person name="Hori S."/>
            <person name="Arai W."/>
            <person name="Tsubouchi T."/>
            <person name="Morono Y."/>
            <person name="Uchiyama I."/>
            <person name="Ito T."/>
            <person name="Fujiyama A."/>
            <person name="Inagaki F."/>
            <person name="Takami H."/>
        </authorList>
    </citation>
    <scope>NUCLEOTIDE SEQUENCE</scope>
    <source>
        <strain evidence="3">Expedition CK06-06</strain>
    </source>
</reference>
<dbReference type="PROSITE" id="PS51932">
    <property type="entry name" value="BMV"/>
    <property type="match status" value="1"/>
</dbReference>
<dbReference type="SUPFAM" id="SSF159133">
    <property type="entry name" value="EutN/CcmL-like"/>
    <property type="match status" value="1"/>
</dbReference>
<dbReference type="InterPro" id="IPR004992">
    <property type="entry name" value="EutN_CcmL"/>
</dbReference>
<organism evidence="3">
    <name type="scientific">marine sediment metagenome</name>
    <dbReference type="NCBI Taxonomy" id="412755"/>
    <lineage>
        <taxon>unclassified sequences</taxon>
        <taxon>metagenomes</taxon>
        <taxon>ecological metagenomes</taxon>
    </lineage>
</organism>
<gene>
    <name evidence="3" type="ORF">S01H1_04044</name>
</gene>
<dbReference type="GO" id="GO:0031469">
    <property type="term" value="C:bacterial microcompartment"/>
    <property type="evidence" value="ECO:0007669"/>
    <property type="project" value="UniProtKB-SubCell"/>
</dbReference>
<comment type="subcellular location">
    <subcellularLocation>
        <location evidence="1">Bacterial microcompartment</location>
    </subcellularLocation>
</comment>
<name>X0SLV0_9ZZZZ</name>
<dbReference type="EMBL" id="BARS01002158">
    <property type="protein sequence ID" value="GAF82048.1"/>
    <property type="molecule type" value="Genomic_DNA"/>
</dbReference>
<dbReference type="Pfam" id="PF03319">
    <property type="entry name" value="EutN_CcmL"/>
    <property type="match status" value="1"/>
</dbReference>
<accession>X0SLV0</accession>
<proteinExistence type="predicted"/>
<protein>
    <recommendedName>
        <fullName evidence="4">Ethanolamine utilization protein EutN</fullName>
    </recommendedName>
</protein>
<sequence length="90" mass="9530">MYYARVIGNIVCTIKYKGLKGKKIQIVQPVDMETGKDSGGFLVALDATSSGIGDMIGYEDGAEATWAFEGEDVPVDASIVAIIDKVNITG</sequence>
<evidence type="ECO:0008006" key="4">
    <source>
        <dbReference type="Google" id="ProtNLM"/>
    </source>
</evidence>
<dbReference type="InterPro" id="IPR036677">
    <property type="entry name" value="EutN_CcmL_sf"/>
</dbReference>
<dbReference type="PANTHER" id="PTHR36539:SF1">
    <property type="entry name" value="BACTERIAL MICROCOMPARTMENT SHELL VERTEX PROTEIN EUTN"/>
    <property type="match status" value="1"/>
</dbReference>
<evidence type="ECO:0000313" key="3">
    <source>
        <dbReference type="EMBL" id="GAF82048.1"/>
    </source>
</evidence>
<evidence type="ECO:0000256" key="2">
    <source>
        <dbReference type="ARBA" id="ARBA00024446"/>
    </source>
</evidence>
<keyword evidence="2" id="KW-1283">Bacterial microcompartment</keyword>